<dbReference type="Pfam" id="PF07715">
    <property type="entry name" value="Plug"/>
    <property type="match status" value="1"/>
</dbReference>
<dbReference type="Gene3D" id="2.40.170.20">
    <property type="entry name" value="TonB-dependent receptor, beta-barrel domain"/>
    <property type="match status" value="1"/>
</dbReference>
<evidence type="ECO:0000256" key="7">
    <source>
        <dbReference type="ARBA" id="ARBA00023136"/>
    </source>
</evidence>
<dbReference type="InterPro" id="IPR023997">
    <property type="entry name" value="TonB-dep_OMP_SusC/RagA_CS"/>
</dbReference>
<dbReference type="NCBIfam" id="TIGR04056">
    <property type="entry name" value="OMP_RagA_SusC"/>
    <property type="match status" value="1"/>
</dbReference>
<keyword evidence="7 10" id="KW-0472">Membrane</keyword>
<evidence type="ECO:0000256" key="6">
    <source>
        <dbReference type="ARBA" id="ARBA00023077"/>
    </source>
</evidence>
<evidence type="ECO:0000313" key="16">
    <source>
        <dbReference type="Proteomes" id="UP000199045"/>
    </source>
</evidence>
<keyword evidence="9 10" id="KW-0998">Cell outer membrane</keyword>
<dbReference type="Gene3D" id="3.55.50.30">
    <property type="match status" value="1"/>
</dbReference>
<evidence type="ECO:0000256" key="2">
    <source>
        <dbReference type="ARBA" id="ARBA00022448"/>
    </source>
</evidence>
<dbReference type="Pfam" id="PF00593">
    <property type="entry name" value="TonB_dep_Rec_b-barrel"/>
    <property type="match status" value="1"/>
</dbReference>
<evidence type="ECO:0000256" key="5">
    <source>
        <dbReference type="ARBA" id="ARBA00022729"/>
    </source>
</evidence>
<dbReference type="NCBIfam" id="TIGR04057">
    <property type="entry name" value="SusC_RagA_signa"/>
    <property type="match status" value="1"/>
</dbReference>
<dbReference type="AlphaFoldDB" id="A0A1G7HJ63"/>
<dbReference type="PANTHER" id="PTHR30069:SF29">
    <property type="entry name" value="HEMOGLOBIN AND HEMOGLOBIN-HAPTOGLOBIN-BINDING PROTEIN 1-RELATED"/>
    <property type="match status" value="1"/>
</dbReference>
<dbReference type="GO" id="GO:0015344">
    <property type="term" value="F:siderophore uptake transmembrane transporter activity"/>
    <property type="evidence" value="ECO:0007669"/>
    <property type="project" value="TreeGrafter"/>
</dbReference>
<keyword evidence="5 12" id="KW-0732">Signal</keyword>
<accession>A0A1G7HJ63</accession>
<name>A0A1G7HJ63_CHIFI</name>
<dbReference type="STRING" id="104663.SAMN04488121_101477"/>
<sequence>MQKNTLQFSLRLRSVFLAGLALLVLASTAFASPSSAQALQKILQRFQVQQGSLSAALKQLESKAQISLAYDEAALQKIQVHANTYQKKTVISILQDLLSQSSLKFEEKYNTVLIYDSASLAAINTLQPTEEKITLTGAVYDNNGPLIGATVMIKGTNIGTGTDASGHFKLSATASDNLVLVVSMIGFKTQEIAVGGQRNFQIVLAENSLNLNQLVVVGYGTQRKATVSGAVADVQLDKLTSRSLNNAAEALQGKAPGVIIQNNGGDPTSNPTVYIRGLGGINGESALYIVDGSIYNGGPINPNDIESINVLKDASAAIYGARASGGVILITTKKGKEGTATVTLDAKTGWQFAAKKLDLLNAKQFADVENIAYTAAGVAPADAFNATKYPDGQVTRTDWQDEIFRTGKIQDYNVGVKGGTDKSRYYMSFGYRRNEGILLNTHAERYTFRMNSDAQIKPWLKIGENMSFTYNNGNGANTTSPYTGAIFTALGYPRNITPYTSTGAFSGMPIAYAGSYGDLANPVAILTRMDNKTPVSNININPYAEVKLTKDLVFRSNFSFTKSFSDQKNFTTRALEIGKINTSNGLTEDVKNGTNILSEQTLTYTKQIAGVHNITAVAGYTYQHDDNTYLSVSASNFGDERDVYRYFDNAGAWAKPSSGRSQTAIEAMLGRINYDYKGKYLLTVLGRRDGSSIVAPQNRYQNYYSVSGGWVLTEEDFLHKNDVLSFMKIRASYGLLGNLASLPANVININLKPVNIYTGANGTQTTGLAQDALSNPNLTWANSRQLNFGTDLAFFKNSLSITADYFIKTTEKMLMQVDPPSTAGVSSGMYKNMGKARDKGIELGINYNGKIGKDFTFGVGATATAIKNKLISLQSGLSEVVSSSNINVRSTLNPIVTRVGHEIYAYNVIRTAGIFQTQEEINNYVNKDGQLIQPNAKPGDRKFIDQPDANGVRDGVINNNDRQVVGSPFPDFTYGLSLNASYKGFDLNVFAQGVQGNKLFNALKYTNMNPSIGTNYNMLTGILNAWTPTNTNTDVTRIISTDKNGNYGNTSDWYIENGSYLRIKNITLGYTLPASLTNQAHIGAVRLYVTTTNLFTITKYTGYDPEVGMDELGIDKGRYPQAKNVLIGLNVNF</sequence>
<evidence type="ECO:0000256" key="1">
    <source>
        <dbReference type="ARBA" id="ARBA00004571"/>
    </source>
</evidence>
<dbReference type="InterPro" id="IPR036942">
    <property type="entry name" value="Beta-barrel_TonB_sf"/>
</dbReference>
<dbReference type="EMBL" id="FNBN01000001">
    <property type="protein sequence ID" value="SDF00029.1"/>
    <property type="molecule type" value="Genomic_DNA"/>
</dbReference>
<comment type="subcellular location">
    <subcellularLocation>
        <location evidence="1 10">Cell outer membrane</location>
        <topology evidence="1 10">Multi-pass membrane protein</topology>
    </subcellularLocation>
</comment>
<feature type="domain" description="TonB-dependent receptor plug" evidence="14">
    <location>
        <begin position="224"/>
        <end position="327"/>
    </location>
</feature>
<organism evidence="15 16">
    <name type="scientific">Chitinophaga filiformis</name>
    <name type="common">Myxococcus filiformis</name>
    <name type="synonym">Flexibacter filiformis</name>
    <dbReference type="NCBI Taxonomy" id="104663"/>
    <lineage>
        <taxon>Bacteria</taxon>
        <taxon>Pseudomonadati</taxon>
        <taxon>Bacteroidota</taxon>
        <taxon>Chitinophagia</taxon>
        <taxon>Chitinophagales</taxon>
        <taxon>Chitinophagaceae</taxon>
        <taxon>Chitinophaga</taxon>
    </lineage>
</organism>
<gene>
    <name evidence="15" type="ORF">SAMN04488121_101477</name>
</gene>
<feature type="domain" description="TonB-dependent receptor-like beta-barrel" evidence="13">
    <location>
        <begin position="557"/>
        <end position="864"/>
    </location>
</feature>
<evidence type="ECO:0000256" key="10">
    <source>
        <dbReference type="PROSITE-ProRule" id="PRU01360"/>
    </source>
</evidence>
<evidence type="ECO:0000256" key="4">
    <source>
        <dbReference type="ARBA" id="ARBA00022692"/>
    </source>
</evidence>
<dbReference type="PROSITE" id="PS52016">
    <property type="entry name" value="TONB_DEPENDENT_REC_3"/>
    <property type="match status" value="1"/>
</dbReference>
<evidence type="ECO:0000256" key="8">
    <source>
        <dbReference type="ARBA" id="ARBA00023170"/>
    </source>
</evidence>
<dbReference type="InterPro" id="IPR037066">
    <property type="entry name" value="Plug_dom_sf"/>
</dbReference>
<dbReference type="SUPFAM" id="SSF56935">
    <property type="entry name" value="Porins"/>
    <property type="match status" value="1"/>
</dbReference>
<dbReference type="Gene3D" id="2.60.40.1120">
    <property type="entry name" value="Carboxypeptidase-like, regulatory domain"/>
    <property type="match status" value="1"/>
</dbReference>
<dbReference type="Pfam" id="PF13715">
    <property type="entry name" value="CarbopepD_reg_2"/>
    <property type="match status" value="1"/>
</dbReference>
<evidence type="ECO:0000256" key="12">
    <source>
        <dbReference type="SAM" id="SignalP"/>
    </source>
</evidence>
<keyword evidence="8" id="KW-0675">Receptor</keyword>
<proteinExistence type="inferred from homology"/>
<dbReference type="InterPro" id="IPR039426">
    <property type="entry name" value="TonB-dep_rcpt-like"/>
</dbReference>
<evidence type="ECO:0000256" key="11">
    <source>
        <dbReference type="RuleBase" id="RU003357"/>
    </source>
</evidence>
<comment type="similarity">
    <text evidence="10 11">Belongs to the TonB-dependent receptor family.</text>
</comment>
<dbReference type="GO" id="GO:0044718">
    <property type="term" value="P:siderophore transmembrane transport"/>
    <property type="evidence" value="ECO:0007669"/>
    <property type="project" value="TreeGrafter"/>
</dbReference>
<protein>
    <submittedName>
        <fullName evidence="15">TonB-linked outer membrane protein, SusC/RagA family</fullName>
    </submittedName>
</protein>
<keyword evidence="4 10" id="KW-0812">Transmembrane</keyword>
<keyword evidence="3 10" id="KW-1134">Transmembrane beta strand</keyword>
<evidence type="ECO:0000256" key="3">
    <source>
        <dbReference type="ARBA" id="ARBA00022452"/>
    </source>
</evidence>
<dbReference type="Gene3D" id="2.170.130.10">
    <property type="entry name" value="TonB-dependent receptor, plug domain"/>
    <property type="match status" value="1"/>
</dbReference>
<feature type="chain" id="PRO_5011437882" evidence="12">
    <location>
        <begin position="32"/>
        <end position="1133"/>
    </location>
</feature>
<dbReference type="InterPro" id="IPR008969">
    <property type="entry name" value="CarboxyPept-like_regulatory"/>
</dbReference>
<dbReference type="GO" id="GO:0009279">
    <property type="term" value="C:cell outer membrane"/>
    <property type="evidence" value="ECO:0007669"/>
    <property type="project" value="UniProtKB-SubCell"/>
</dbReference>
<dbReference type="Proteomes" id="UP000199045">
    <property type="component" value="Unassembled WGS sequence"/>
</dbReference>
<dbReference type="OrthoDB" id="9768177at2"/>
<evidence type="ECO:0000259" key="13">
    <source>
        <dbReference type="Pfam" id="PF00593"/>
    </source>
</evidence>
<keyword evidence="2 10" id="KW-0813">Transport</keyword>
<dbReference type="InterPro" id="IPR023996">
    <property type="entry name" value="TonB-dep_OMP_SusC/RagA"/>
</dbReference>
<keyword evidence="6 11" id="KW-0798">TonB box</keyword>
<dbReference type="RefSeq" id="WP_089828623.1">
    <property type="nucleotide sequence ID" value="NZ_FNBN01000001.1"/>
</dbReference>
<dbReference type="PANTHER" id="PTHR30069">
    <property type="entry name" value="TONB-DEPENDENT OUTER MEMBRANE RECEPTOR"/>
    <property type="match status" value="1"/>
</dbReference>
<dbReference type="InterPro" id="IPR000531">
    <property type="entry name" value="Beta-barrel_TonB"/>
</dbReference>
<reference evidence="15 16" key="1">
    <citation type="submission" date="2016-10" db="EMBL/GenBank/DDBJ databases">
        <authorList>
            <person name="de Groot N.N."/>
        </authorList>
    </citation>
    <scope>NUCLEOTIDE SEQUENCE [LARGE SCALE GENOMIC DNA]</scope>
    <source>
        <strain evidence="15 16">DSM 527</strain>
    </source>
</reference>
<evidence type="ECO:0000313" key="15">
    <source>
        <dbReference type="EMBL" id="SDF00029.1"/>
    </source>
</evidence>
<evidence type="ECO:0000256" key="9">
    <source>
        <dbReference type="ARBA" id="ARBA00023237"/>
    </source>
</evidence>
<evidence type="ECO:0000259" key="14">
    <source>
        <dbReference type="Pfam" id="PF07715"/>
    </source>
</evidence>
<dbReference type="SUPFAM" id="SSF49464">
    <property type="entry name" value="Carboxypeptidase regulatory domain-like"/>
    <property type="match status" value="1"/>
</dbReference>
<feature type="signal peptide" evidence="12">
    <location>
        <begin position="1"/>
        <end position="31"/>
    </location>
</feature>
<dbReference type="InterPro" id="IPR012910">
    <property type="entry name" value="Plug_dom"/>
</dbReference>